<organism evidence="16 17">
    <name type="scientific">Neobacillus rhizosphaerae</name>
    <dbReference type="NCBI Taxonomy" id="2880965"/>
    <lineage>
        <taxon>Bacteria</taxon>
        <taxon>Bacillati</taxon>
        <taxon>Bacillota</taxon>
        <taxon>Bacilli</taxon>
        <taxon>Bacillales</taxon>
        <taxon>Bacillaceae</taxon>
        <taxon>Neobacillus</taxon>
    </lineage>
</organism>
<dbReference type="Pfam" id="PF00672">
    <property type="entry name" value="HAMP"/>
    <property type="match status" value="1"/>
</dbReference>
<dbReference type="PRINTS" id="PR00344">
    <property type="entry name" value="BCTRLSENSOR"/>
</dbReference>
<evidence type="ECO:0000256" key="5">
    <source>
        <dbReference type="ARBA" id="ARBA00022553"/>
    </source>
</evidence>
<dbReference type="CDD" id="cd00082">
    <property type="entry name" value="HisKA"/>
    <property type="match status" value="1"/>
</dbReference>
<keyword evidence="8" id="KW-0418">Kinase</keyword>
<dbReference type="InterPro" id="IPR004358">
    <property type="entry name" value="Sig_transdc_His_kin-like_C"/>
</dbReference>
<evidence type="ECO:0000259" key="14">
    <source>
        <dbReference type="PROSITE" id="PS50109"/>
    </source>
</evidence>
<dbReference type="SUPFAM" id="SSF158472">
    <property type="entry name" value="HAMP domain-like"/>
    <property type="match status" value="1"/>
</dbReference>
<dbReference type="Pfam" id="PF02518">
    <property type="entry name" value="HATPase_c"/>
    <property type="match status" value="1"/>
</dbReference>
<dbReference type="PANTHER" id="PTHR43065">
    <property type="entry name" value="SENSOR HISTIDINE KINASE"/>
    <property type="match status" value="1"/>
</dbReference>
<feature type="transmembrane region" description="Helical" evidence="13">
    <location>
        <begin position="18"/>
        <end position="39"/>
    </location>
</feature>
<feature type="transmembrane region" description="Helical" evidence="13">
    <location>
        <begin position="264"/>
        <end position="285"/>
    </location>
</feature>
<evidence type="ECO:0000256" key="8">
    <source>
        <dbReference type="ARBA" id="ARBA00022777"/>
    </source>
</evidence>
<feature type="domain" description="Histidine kinase" evidence="14">
    <location>
        <begin position="474"/>
        <end position="689"/>
    </location>
</feature>
<dbReference type="InterPro" id="IPR003661">
    <property type="entry name" value="HisK_dim/P_dom"/>
</dbReference>
<protein>
    <recommendedName>
        <fullName evidence="3">histidine kinase</fullName>
        <ecNumber evidence="3">2.7.13.3</ecNumber>
    </recommendedName>
</protein>
<dbReference type="Gene3D" id="3.30.450.20">
    <property type="entry name" value="PAS domain"/>
    <property type="match status" value="2"/>
</dbReference>
<dbReference type="InterPro" id="IPR036890">
    <property type="entry name" value="HATPase_C_sf"/>
</dbReference>
<keyword evidence="6 16" id="KW-0808">Transferase</keyword>
<reference evidence="16" key="1">
    <citation type="submission" date="2022-04" db="EMBL/GenBank/DDBJ databases">
        <authorList>
            <person name="Criscuolo A."/>
        </authorList>
    </citation>
    <scope>NUCLEOTIDE SEQUENCE</scope>
    <source>
        <strain evidence="16">CIP111895</strain>
    </source>
</reference>
<dbReference type="InterPro" id="IPR003660">
    <property type="entry name" value="HAMP_dom"/>
</dbReference>
<name>A0ABM9EQW2_9BACI</name>
<dbReference type="PANTHER" id="PTHR43065:SF42">
    <property type="entry name" value="TWO-COMPONENT SENSOR PPRA"/>
    <property type="match status" value="1"/>
</dbReference>
<dbReference type="SUPFAM" id="SSF47384">
    <property type="entry name" value="Homodimeric domain of signal transducing histidine kinase"/>
    <property type="match status" value="1"/>
</dbReference>
<feature type="coiled-coil region" evidence="12">
    <location>
        <begin position="320"/>
        <end position="347"/>
    </location>
</feature>
<evidence type="ECO:0000256" key="10">
    <source>
        <dbReference type="ARBA" id="ARBA00023012"/>
    </source>
</evidence>
<dbReference type="Gene3D" id="1.10.8.500">
    <property type="entry name" value="HAMP domain in histidine kinase"/>
    <property type="match status" value="1"/>
</dbReference>
<dbReference type="InterPro" id="IPR035965">
    <property type="entry name" value="PAS-like_dom_sf"/>
</dbReference>
<dbReference type="InterPro" id="IPR005467">
    <property type="entry name" value="His_kinase_dom"/>
</dbReference>
<dbReference type="SMART" id="SM00388">
    <property type="entry name" value="HisKA"/>
    <property type="match status" value="1"/>
</dbReference>
<dbReference type="SUPFAM" id="SSF55874">
    <property type="entry name" value="ATPase domain of HSP90 chaperone/DNA topoisomerase II/histidine kinase"/>
    <property type="match status" value="1"/>
</dbReference>
<dbReference type="Gene3D" id="3.30.565.10">
    <property type="entry name" value="Histidine kinase-like ATPase, C-terminal domain"/>
    <property type="match status" value="1"/>
</dbReference>
<evidence type="ECO:0000256" key="6">
    <source>
        <dbReference type="ARBA" id="ARBA00022679"/>
    </source>
</evidence>
<proteinExistence type="predicted"/>
<dbReference type="CDD" id="cd06225">
    <property type="entry name" value="HAMP"/>
    <property type="match status" value="1"/>
</dbReference>
<dbReference type="Pfam" id="PF00512">
    <property type="entry name" value="HisKA"/>
    <property type="match status" value="1"/>
</dbReference>
<dbReference type="GO" id="GO:0016740">
    <property type="term" value="F:transferase activity"/>
    <property type="evidence" value="ECO:0007669"/>
    <property type="project" value="UniProtKB-KW"/>
</dbReference>
<dbReference type="PROSITE" id="PS50885">
    <property type="entry name" value="HAMP"/>
    <property type="match status" value="1"/>
</dbReference>
<accession>A0ABM9EQW2</accession>
<keyword evidence="13" id="KW-1133">Transmembrane helix</keyword>
<dbReference type="RefSeq" id="WP_248735333.1">
    <property type="nucleotide sequence ID" value="NZ_CALBWS010000012.1"/>
</dbReference>
<comment type="subcellular location">
    <subcellularLocation>
        <location evidence="2">Cell membrane</location>
        <topology evidence="2">Multi-pass membrane protein</topology>
    </subcellularLocation>
</comment>
<evidence type="ECO:0000256" key="11">
    <source>
        <dbReference type="ARBA" id="ARBA00023136"/>
    </source>
</evidence>
<dbReference type="Gene3D" id="1.10.287.130">
    <property type="match status" value="1"/>
</dbReference>
<dbReference type="EMBL" id="CALBWS010000012">
    <property type="protein sequence ID" value="CAH2715030.1"/>
    <property type="molecule type" value="Genomic_DNA"/>
</dbReference>
<keyword evidence="9" id="KW-0067">ATP-binding</keyword>
<feature type="domain" description="HAMP" evidence="15">
    <location>
        <begin position="283"/>
        <end position="335"/>
    </location>
</feature>
<keyword evidence="5" id="KW-0597">Phosphoprotein</keyword>
<evidence type="ECO:0000313" key="17">
    <source>
        <dbReference type="Proteomes" id="UP000838308"/>
    </source>
</evidence>
<keyword evidence="12" id="KW-0175">Coiled coil</keyword>
<comment type="caution">
    <text evidence="16">The sequence shown here is derived from an EMBL/GenBank/DDBJ whole genome shotgun (WGS) entry which is preliminary data.</text>
</comment>
<evidence type="ECO:0000256" key="1">
    <source>
        <dbReference type="ARBA" id="ARBA00000085"/>
    </source>
</evidence>
<keyword evidence="11 13" id="KW-0472">Membrane</keyword>
<dbReference type="SMART" id="SM00387">
    <property type="entry name" value="HATPase_c"/>
    <property type="match status" value="1"/>
</dbReference>
<evidence type="ECO:0000256" key="3">
    <source>
        <dbReference type="ARBA" id="ARBA00012438"/>
    </source>
</evidence>
<dbReference type="InterPro" id="IPR003594">
    <property type="entry name" value="HATPase_dom"/>
</dbReference>
<dbReference type="EC" id="2.7.13.3" evidence="3"/>
<dbReference type="SMART" id="SM00304">
    <property type="entry name" value="HAMP"/>
    <property type="match status" value="1"/>
</dbReference>
<comment type="catalytic activity">
    <reaction evidence="1">
        <text>ATP + protein L-histidine = ADP + protein N-phospho-L-histidine.</text>
        <dbReference type="EC" id="2.7.13.3"/>
    </reaction>
</comment>
<evidence type="ECO:0000256" key="12">
    <source>
        <dbReference type="SAM" id="Coils"/>
    </source>
</evidence>
<dbReference type="InterPro" id="IPR036097">
    <property type="entry name" value="HisK_dim/P_sf"/>
</dbReference>
<evidence type="ECO:0000313" key="16">
    <source>
        <dbReference type="EMBL" id="CAH2715030.1"/>
    </source>
</evidence>
<gene>
    <name evidence="16" type="primary">sasA_8</name>
    <name evidence="16" type="ORF">BACCIP111895_02207</name>
</gene>
<evidence type="ECO:0000256" key="13">
    <source>
        <dbReference type="SAM" id="Phobius"/>
    </source>
</evidence>
<dbReference type="Proteomes" id="UP000838308">
    <property type="component" value="Unassembled WGS sequence"/>
</dbReference>
<keyword evidence="10" id="KW-0902">Two-component regulatory system</keyword>
<evidence type="ECO:0000256" key="2">
    <source>
        <dbReference type="ARBA" id="ARBA00004651"/>
    </source>
</evidence>
<evidence type="ECO:0000256" key="7">
    <source>
        <dbReference type="ARBA" id="ARBA00022741"/>
    </source>
</evidence>
<dbReference type="PROSITE" id="PS50109">
    <property type="entry name" value="HIS_KIN"/>
    <property type="match status" value="1"/>
</dbReference>
<sequence>MFNKIIQRLHAQPIRIKVLVFGLIMSTLPLLLISSYYYYHVKMDLKERILDKQELMLDNLSGEIELEFNQMFQRVQMFAALTEQDKEKGVFYELLQQNESIEEAVITNEKGYVEQRVSRYRLNIPDENEQWFSEEMWSAFQLKERIYGKVEFNQFGQPVMKLAIPYMENGKRKAVGATIQLQKIIGKISSLRQDHFSYLYLLDRNGKVIAHQDNSKLHQNKLVDDNRDVLGVRTEIKDLGWTMVMEQSKSTAYAPINEMVRNGLMVVAIVTLIVSIISIYAGFYFTAPIVLLDKGMKNLKAGCQAAPIKLNRDDEFGKLSQSFNEMSEKLQEKTQRLKQEKEQLNVIVNGIGAGLALVTKDYKVTWMNPVLENWFNNEEVELPCYTLIGGTSQPCENCPITCPGLTGSADMIMRMKNKQNVERLFRHRVFPLNHAIEGEGEYLVMIEDITEQKEMEEKIIQTDKLSALGLMASGFAHEVNNPLATINVYAEDLIDRLEQNDKDLDEVEMAYYLSKIKENTERCKRITGNLLNFSRKSNWTLSQINIKETIQSSIGLVEHLLKKKGIIFLASIEEELPILIGDSLKLMQVLVNLINNAIDAVENEGKINISAKKDKDSVMFSVSDNGCGIPKKALPRLFDPFYTTKPVGKGTGLGLSVCYGIVEEFGGSIHVESNEGSGTTVQVSIPAEKRVREEKPYNLSEKES</sequence>
<evidence type="ECO:0000256" key="4">
    <source>
        <dbReference type="ARBA" id="ARBA00022475"/>
    </source>
</evidence>
<keyword evidence="13" id="KW-0812">Transmembrane</keyword>
<keyword evidence="7" id="KW-0547">Nucleotide-binding</keyword>
<evidence type="ECO:0000256" key="9">
    <source>
        <dbReference type="ARBA" id="ARBA00022840"/>
    </source>
</evidence>
<keyword evidence="17" id="KW-1185">Reference proteome</keyword>
<dbReference type="SUPFAM" id="SSF55785">
    <property type="entry name" value="PYP-like sensor domain (PAS domain)"/>
    <property type="match status" value="1"/>
</dbReference>
<evidence type="ECO:0000259" key="15">
    <source>
        <dbReference type="PROSITE" id="PS50885"/>
    </source>
</evidence>
<keyword evidence="4" id="KW-1003">Cell membrane</keyword>